<evidence type="ECO:0000256" key="2">
    <source>
        <dbReference type="ARBA" id="ARBA00004236"/>
    </source>
</evidence>
<dbReference type="RefSeq" id="WP_345528510.1">
    <property type="nucleotide sequence ID" value="NZ_BAABKN010000023.1"/>
</dbReference>
<evidence type="ECO:0000256" key="11">
    <source>
        <dbReference type="SAM" id="Phobius"/>
    </source>
</evidence>
<feature type="domain" description="Putative zinc-finger" evidence="13">
    <location>
        <begin position="6"/>
        <end position="38"/>
    </location>
</feature>
<evidence type="ECO:0000256" key="5">
    <source>
        <dbReference type="ARBA" id="ARBA00022989"/>
    </source>
</evidence>
<feature type="transmembrane region" description="Helical" evidence="11">
    <location>
        <begin position="98"/>
        <end position="116"/>
    </location>
</feature>
<reference evidence="15" key="1">
    <citation type="journal article" date="2019" name="Int. J. Syst. Evol. Microbiol.">
        <title>The Global Catalogue of Microorganisms (GCM) 10K type strain sequencing project: providing services to taxonomists for standard genome sequencing and annotation.</title>
        <authorList>
            <consortium name="The Broad Institute Genomics Platform"/>
            <consortium name="The Broad Institute Genome Sequencing Center for Infectious Disease"/>
            <person name="Wu L."/>
            <person name="Ma J."/>
        </authorList>
    </citation>
    <scope>NUCLEOTIDE SEQUENCE [LARGE SCALE GENOMIC DNA]</scope>
    <source>
        <strain evidence="15">JCM 18532</strain>
    </source>
</reference>
<evidence type="ECO:0000256" key="7">
    <source>
        <dbReference type="ARBA" id="ARBA00023136"/>
    </source>
</evidence>
<dbReference type="InterPro" id="IPR041916">
    <property type="entry name" value="Anti_sigma_zinc_sf"/>
</dbReference>
<keyword evidence="15" id="KW-1185">Reference proteome</keyword>
<evidence type="ECO:0000256" key="6">
    <source>
        <dbReference type="ARBA" id="ARBA00023015"/>
    </source>
</evidence>
<evidence type="ECO:0000313" key="15">
    <source>
        <dbReference type="Proteomes" id="UP001499882"/>
    </source>
</evidence>
<evidence type="ECO:0000256" key="10">
    <source>
        <dbReference type="ARBA" id="ARBA00030803"/>
    </source>
</evidence>
<dbReference type="PANTHER" id="PTHR37461:SF1">
    <property type="entry name" value="ANTI-SIGMA-K FACTOR RSKA"/>
    <property type="match status" value="1"/>
</dbReference>
<keyword evidence="6" id="KW-0805">Transcription regulation</keyword>
<evidence type="ECO:0000256" key="9">
    <source>
        <dbReference type="ARBA" id="ARBA00029829"/>
    </source>
</evidence>
<protein>
    <recommendedName>
        <fullName evidence="10">Regulator of SigK</fullName>
    </recommendedName>
    <alternativeName>
        <fullName evidence="9">Sigma-K anti-sigma factor RskA</fullName>
    </alternativeName>
</protein>
<keyword evidence="5 11" id="KW-1133">Transmembrane helix</keyword>
<dbReference type="InterPro" id="IPR018764">
    <property type="entry name" value="RskA_C"/>
</dbReference>
<dbReference type="InterPro" id="IPR051474">
    <property type="entry name" value="Anti-sigma-K/W_factor"/>
</dbReference>
<dbReference type="PANTHER" id="PTHR37461">
    <property type="entry name" value="ANTI-SIGMA-K FACTOR RSKA"/>
    <property type="match status" value="1"/>
</dbReference>
<keyword evidence="8" id="KW-0804">Transcription</keyword>
<evidence type="ECO:0000259" key="12">
    <source>
        <dbReference type="Pfam" id="PF10099"/>
    </source>
</evidence>
<feature type="domain" description="Anti-sigma K factor RskA C-terminal" evidence="12">
    <location>
        <begin position="99"/>
        <end position="235"/>
    </location>
</feature>
<comment type="subcellular location">
    <subcellularLocation>
        <location evidence="2">Cell membrane</location>
    </subcellularLocation>
    <subcellularLocation>
        <location evidence="1">Membrane</location>
        <topology evidence="1">Single-pass membrane protein</topology>
    </subcellularLocation>
</comment>
<dbReference type="EMBL" id="BAABKN010000023">
    <property type="protein sequence ID" value="GAA4749309.1"/>
    <property type="molecule type" value="Genomic_DNA"/>
</dbReference>
<dbReference type="Pfam" id="PF13490">
    <property type="entry name" value="zf-HC2"/>
    <property type="match status" value="1"/>
</dbReference>
<keyword evidence="7 11" id="KW-0472">Membrane</keyword>
<dbReference type="InterPro" id="IPR027383">
    <property type="entry name" value="Znf_put"/>
</dbReference>
<accession>A0ABP8Z8B3</accession>
<dbReference type="Gene3D" id="1.10.10.1320">
    <property type="entry name" value="Anti-sigma factor, zinc-finger domain"/>
    <property type="match status" value="1"/>
</dbReference>
<evidence type="ECO:0000256" key="4">
    <source>
        <dbReference type="ARBA" id="ARBA00022692"/>
    </source>
</evidence>
<organism evidence="14 15">
    <name type="scientific">Nocardioides endophyticus</name>
    <dbReference type="NCBI Taxonomy" id="1353775"/>
    <lineage>
        <taxon>Bacteria</taxon>
        <taxon>Bacillati</taxon>
        <taxon>Actinomycetota</taxon>
        <taxon>Actinomycetes</taxon>
        <taxon>Propionibacteriales</taxon>
        <taxon>Nocardioidaceae</taxon>
        <taxon>Nocardioides</taxon>
    </lineage>
</organism>
<keyword evidence="3" id="KW-1003">Cell membrane</keyword>
<evidence type="ECO:0000256" key="3">
    <source>
        <dbReference type="ARBA" id="ARBA00022475"/>
    </source>
</evidence>
<comment type="caution">
    <text evidence="14">The sequence shown here is derived from an EMBL/GenBank/DDBJ whole genome shotgun (WGS) entry which is preliminary data.</text>
</comment>
<keyword evidence="4 11" id="KW-0812">Transmembrane</keyword>
<gene>
    <name evidence="14" type="ORF">GCM10023350_37990</name>
</gene>
<name>A0ABP8Z8B3_9ACTN</name>
<sequence>MTTPNDIHALSGAYAVDALDDIERAGFERHLTECAECRAEVAGLREAAALLAETTATEPPAALRDRVLADITKVRPLPPETPAAPPVPARRQGRGVRLLAAAAAVVVLGGGAAVVWQQPWQDSTGEAPSVADQVLSAPDARSTSLDFPGGAKATVTHSDSMGKAVLVTEKMPPPPKGMVYQLWLDQPVSGMVSAGVMPVKADQKIMLEGDARTADAAGITIEPEGGSDHPTSDPIALFDFGQGA</sequence>
<proteinExistence type="predicted"/>
<evidence type="ECO:0000259" key="13">
    <source>
        <dbReference type="Pfam" id="PF13490"/>
    </source>
</evidence>
<evidence type="ECO:0000256" key="8">
    <source>
        <dbReference type="ARBA" id="ARBA00023163"/>
    </source>
</evidence>
<dbReference type="Proteomes" id="UP001499882">
    <property type="component" value="Unassembled WGS sequence"/>
</dbReference>
<evidence type="ECO:0000256" key="1">
    <source>
        <dbReference type="ARBA" id="ARBA00004167"/>
    </source>
</evidence>
<evidence type="ECO:0000313" key="14">
    <source>
        <dbReference type="EMBL" id="GAA4749309.1"/>
    </source>
</evidence>
<dbReference type="Pfam" id="PF10099">
    <property type="entry name" value="RskA_C"/>
    <property type="match status" value="1"/>
</dbReference>